<keyword evidence="7" id="KW-0472">Membrane</keyword>
<dbReference type="GO" id="GO:0046875">
    <property type="term" value="F:ephrin receptor binding"/>
    <property type="evidence" value="ECO:0007669"/>
    <property type="project" value="TreeGrafter"/>
</dbReference>
<protein>
    <submittedName>
        <fullName evidence="10">Uncharacterized protein</fullName>
    </submittedName>
</protein>
<dbReference type="GO" id="GO:0030971">
    <property type="term" value="F:receptor tyrosine kinase binding"/>
    <property type="evidence" value="ECO:0007669"/>
    <property type="project" value="TreeGrafter"/>
</dbReference>
<comment type="caution">
    <text evidence="10">The sequence shown here is derived from an EMBL/GenBank/DDBJ whole genome shotgun (WGS) entry which is preliminary data.</text>
</comment>
<dbReference type="SUPFAM" id="SSF50044">
    <property type="entry name" value="SH3-domain"/>
    <property type="match status" value="2"/>
</dbReference>
<dbReference type="PRINTS" id="PR00452">
    <property type="entry name" value="SH3DOMAIN"/>
</dbReference>
<evidence type="ECO:0000256" key="5">
    <source>
        <dbReference type="PROSITE-ProRule" id="PRU00192"/>
    </source>
</evidence>
<dbReference type="Pfam" id="PF14604">
    <property type="entry name" value="SH3_9"/>
    <property type="match status" value="1"/>
</dbReference>
<dbReference type="InterPro" id="IPR035565">
    <property type="entry name" value="Nck1_SH3_3"/>
</dbReference>
<dbReference type="GO" id="GO:0036493">
    <property type="term" value="P:positive regulation of translation in response to endoplasmic reticulum stress"/>
    <property type="evidence" value="ECO:0007669"/>
    <property type="project" value="TreeGrafter"/>
</dbReference>
<dbReference type="CDD" id="cd11904">
    <property type="entry name" value="SH3_Nck1_3"/>
    <property type="match status" value="1"/>
</dbReference>
<dbReference type="EMBL" id="JAFBMS010000023">
    <property type="protein sequence ID" value="KAG9343524.1"/>
    <property type="molecule type" value="Genomic_DNA"/>
</dbReference>
<dbReference type="InterPro" id="IPR036860">
    <property type="entry name" value="SH2_dom_sf"/>
</dbReference>
<evidence type="ECO:0000259" key="8">
    <source>
        <dbReference type="PROSITE" id="PS50001"/>
    </source>
</evidence>
<reference evidence="10" key="1">
    <citation type="thesis" date="2021" institute="BYU ScholarsArchive" country="Provo, UT, USA">
        <title>Applications of and Algorithms for Genome Assembly and Genomic Analyses with an Emphasis on Marine Teleosts.</title>
        <authorList>
            <person name="Pickett B.D."/>
        </authorList>
    </citation>
    <scope>NUCLEOTIDE SEQUENCE</scope>
    <source>
        <strain evidence="10">HI-2016</strain>
    </source>
</reference>
<evidence type="ECO:0000256" key="7">
    <source>
        <dbReference type="SAM" id="Phobius"/>
    </source>
</evidence>
<dbReference type="PANTHER" id="PTHR19969">
    <property type="entry name" value="SH2-SH3 ADAPTOR PROTEIN-RELATED"/>
    <property type="match status" value="1"/>
</dbReference>
<evidence type="ECO:0000256" key="3">
    <source>
        <dbReference type="ARBA" id="ARBA00023288"/>
    </source>
</evidence>
<evidence type="ECO:0000256" key="1">
    <source>
        <dbReference type="ARBA" id="ARBA00022443"/>
    </source>
</evidence>
<feature type="compositionally biased region" description="Low complexity" evidence="6">
    <location>
        <begin position="421"/>
        <end position="432"/>
    </location>
</feature>
<dbReference type="GO" id="GO:1903898">
    <property type="term" value="P:negative regulation of PERK-mediated unfolded protein response"/>
    <property type="evidence" value="ECO:0007669"/>
    <property type="project" value="TreeGrafter"/>
</dbReference>
<dbReference type="GO" id="GO:0005737">
    <property type="term" value="C:cytoplasm"/>
    <property type="evidence" value="ECO:0007669"/>
    <property type="project" value="TreeGrafter"/>
</dbReference>
<dbReference type="GO" id="GO:0048013">
    <property type="term" value="P:ephrin receptor signaling pathway"/>
    <property type="evidence" value="ECO:0007669"/>
    <property type="project" value="TreeGrafter"/>
</dbReference>
<dbReference type="GO" id="GO:0035591">
    <property type="term" value="F:signaling adaptor activity"/>
    <property type="evidence" value="ECO:0007669"/>
    <property type="project" value="TreeGrafter"/>
</dbReference>
<keyword evidence="7" id="KW-0812">Transmembrane</keyword>
<accession>A0A8T2NTN8</accession>
<evidence type="ECO:0000259" key="9">
    <source>
        <dbReference type="PROSITE" id="PS50002"/>
    </source>
</evidence>
<evidence type="ECO:0000256" key="4">
    <source>
        <dbReference type="PROSITE-ProRule" id="PRU00191"/>
    </source>
</evidence>
<organism evidence="10 11">
    <name type="scientific">Albula glossodonta</name>
    <name type="common">roundjaw bonefish</name>
    <dbReference type="NCBI Taxonomy" id="121402"/>
    <lineage>
        <taxon>Eukaryota</taxon>
        <taxon>Metazoa</taxon>
        <taxon>Chordata</taxon>
        <taxon>Craniata</taxon>
        <taxon>Vertebrata</taxon>
        <taxon>Euteleostomi</taxon>
        <taxon>Actinopterygii</taxon>
        <taxon>Neopterygii</taxon>
        <taxon>Teleostei</taxon>
        <taxon>Albuliformes</taxon>
        <taxon>Albulidae</taxon>
        <taxon>Albula</taxon>
    </lineage>
</organism>
<feature type="compositionally biased region" description="Polar residues" evidence="6">
    <location>
        <begin position="433"/>
        <end position="444"/>
    </location>
</feature>
<feature type="domain" description="SH3" evidence="9">
    <location>
        <begin position="252"/>
        <end position="314"/>
    </location>
</feature>
<feature type="domain" description="SH2" evidence="8">
    <location>
        <begin position="345"/>
        <end position="501"/>
    </location>
</feature>
<proteinExistence type="predicted"/>
<dbReference type="GO" id="GO:1902237">
    <property type="term" value="P:positive regulation of endoplasmic reticulum stress-induced intrinsic apoptotic signaling pathway"/>
    <property type="evidence" value="ECO:0007669"/>
    <property type="project" value="TreeGrafter"/>
</dbReference>
<evidence type="ECO:0000313" key="11">
    <source>
        <dbReference type="Proteomes" id="UP000824540"/>
    </source>
</evidence>
<dbReference type="InterPro" id="IPR036028">
    <property type="entry name" value="SH3-like_dom_sf"/>
</dbReference>
<name>A0A8T2NTN8_9TELE</name>
<dbReference type="FunFam" id="2.30.30.40:FF:000126">
    <property type="entry name" value="Cytoplasmic protein"/>
    <property type="match status" value="1"/>
</dbReference>
<dbReference type="InterPro" id="IPR001452">
    <property type="entry name" value="SH3_domain"/>
</dbReference>
<dbReference type="FunFam" id="2.30.30.40:FF:000110">
    <property type="entry name" value="Cytoplasmic protein"/>
    <property type="match status" value="1"/>
</dbReference>
<keyword evidence="3" id="KW-0449">Lipoprotein</keyword>
<dbReference type="PANTHER" id="PTHR19969:SF16">
    <property type="entry name" value="CYTOPLASMIC PROTEIN NCK1"/>
    <property type="match status" value="1"/>
</dbReference>
<dbReference type="OrthoDB" id="26539at2759"/>
<feature type="transmembrane region" description="Helical" evidence="7">
    <location>
        <begin position="63"/>
        <end position="84"/>
    </location>
</feature>
<dbReference type="PROSITE" id="PS50001">
    <property type="entry name" value="SH2"/>
    <property type="match status" value="1"/>
</dbReference>
<evidence type="ECO:0000256" key="6">
    <source>
        <dbReference type="SAM" id="MobiDB-lite"/>
    </source>
</evidence>
<dbReference type="SUPFAM" id="SSF55550">
    <property type="entry name" value="SH2 domain"/>
    <property type="match status" value="1"/>
</dbReference>
<dbReference type="Gene3D" id="3.30.505.10">
    <property type="entry name" value="SH2 domain"/>
    <property type="match status" value="2"/>
</dbReference>
<keyword evidence="11" id="KW-1185">Reference proteome</keyword>
<dbReference type="Proteomes" id="UP000824540">
    <property type="component" value="Unassembled WGS sequence"/>
</dbReference>
<dbReference type="InterPro" id="IPR000980">
    <property type="entry name" value="SH2"/>
</dbReference>
<gene>
    <name evidence="10" type="ORF">JZ751_013690</name>
</gene>
<dbReference type="SMART" id="SM00252">
    <property type="entry name" value="SH2"/>
    <property type="match status" value="1"/>
</dbReference>
<evidence type="ECO:0000256" key="2">
    <source>
        <dbReference type="ARBA" id="ARBA00022999"/>
    </source>
</evidence>
<evidence type="ECO:0000313" key="10">
    <source>
        <dbReference type="EMBL" id="KAG9343524.1"/>
    </source>
</evidence>
<keyword evidence="7" id="KW-1133">Transmembrane helix</keyword>
<keyword evidence="1 5" id="KW-0728">SH3 domain</keyword>
<dbReference type="InterPro" id="IPR051184">
    <property type="entry name" value="Tyrosine-phos_adapter"/>
</dbReference>
<dbReference type="AlphaFoldDB" id="A0A8T2NTN8"/>
<dbReference type="Pfam" id="PF00018">
    <property type="entry name" value="SH3_1"/>
    <property type="match status" value="1"/>
</dbReference>
<dbReference type="PRINTS" id="PR00401">
    <property type="entry name" value="SH2DOMAIN"/>
</dbReference>
<dbReference type="Pfam" id="PF00017">
    <property type="entry name" value="SH2"/>
    <property type="match status" value="2"/>
</dbReference>
<dbReference type="PROSITE" id="PS50002">
    <property type="entry name" value="SH3"/>
    <property type="match status" value="2"/>
</dbReference>
<dbReference type="Gene3D" id="2.30.30.40">
    <property type="entry name" value="SH3 Domains"/>
    <property type="match status" value="2"/>
</dbReference>
<sequence length="596" mass="65922">MSCESWLHKISSDTKVYAAGKSMYRISLGVWFDLGHACSDLVEESDQAVALAEGKWARTRCRVLSACGHAFLTTGVNAIALWWLGRDKTTVHNRATHVLLVIRSHFTQSPKEFGASDLEKYVLWRSLFGEKRIGKVKRKPSMRDTASNADTDLCSDNGERLYDLNLPALVKFSYAAEREDELSLVKGARVVVMEKCSDGWWRGVCEGRSGWFPSNYVTEDGDGLTGDPAGSLTEKLAAAVHSANGGGGVGGRALHTVQALYPFNSGNDEELSFEKGEVMDVVEKPENDPEWWKCRKADGQLGLVPKNYVTVLQNSHSVLGNAGPPTPDCDYIEPSGTGRFAGRQWYYGKVTRHQAEVALNHRGEEGDFLIRDSESSVSLFQVTSPLHKHSFDHRPQFRPDGKEFLTYLPQKANTNPPRPSSQPAASSTPSPSKHQTCNRSPNDFSISLKAQGKNKHFKVQLKDSLYCIGQRKFNSMEELVDHYKKAPIFTSEQGDKLVPEAEPRFHIPQGVRTCSIVLQRTITVNQHCSADVVIDISGRTVPCSVPAPKQADVIRLTGLGAANLPRRGKQGWRLTGLGHIHHHPPLPNDPRPGAYF</sequence>
<dbReference type="GO" id="GO:0016477">
    <property type="term" value="P:cell migration"/>
    <property type="evidence" value="ECO:0007669"/>
    <property type="project" value="TreeGrafter"/>
</dbReference>
<feature type="domain" description="SH3" evidence="9">
    <location>
        <begin position="163"/>
        <end position="222"/>
    </location>
</feature>
<keyword evidence="2 4" id="KW-0727">SH2 domain</keyword>
<feature type="region of interest" description="Disordered" evidence="6">
    <location>
        <begin position="409"/>
        <end position="444"/>
    </location>
</feature>
<dbReference type="SMART" id="SM00326">
    <property type="entry name" value="SH3"/>
    <property type="match status" value="2"/>
</dbReference>